<organism evidence="1 2">
    <name type="scientific">Cuniculiplasma divulgatum</name>
    <dbReference type="NCBI Taxonomy" id="1673428"/>
    <lineage>
        <taxon>Archaea</taxon>
        <taxon>Methanobacteriati</taxon>
        <taxon>Thermoplasmatota</taxon>
        <taxon>Thermoplasmata</taxon>
        <taxon>Thermoplasmatales</taxon>
        <taxon>Cuniculiplasmataceae</taxon>
        <taxon>Cuniculiplasma</taxon>
    </lineage>
</organism>
<dbReference type="PRINTS" id="PR01210">
    <property type="entry name" value="GGTRANSPTASE"/>
</dbReference>
<dbReference type="GeneID" id="41588013"/>
<sequence length="516" mass="57196">MRTRPDVMSLNAMVSTSSIYASRTGVKVLEDGGNIADAAIATSAVLAVTQNNLCGLGGDGFALLRMNGKIVSINSSGKSSRNINAEMYGKKGMKSIPYMGPLAAITVPGLVGLWQELERHSSMDTKDLLKYAIKIAREGFPVTHNYARSIELTLRRTRDRNFRDTFSSNGLPPLQGDVFFQEDLASTIESLSNDGLDSFYKGNFADKLSKAFQKSEVVIDETDLSKHKPKVQDPLKSFYEDRIIYELPPNSQGATVNFNLNSLRFMKDDDLSYEEKIMKSHLIANKFRRTFIGDPDRMPLPSNYLDEAFYWKVVDSSESGKSASGKDGDTTYFTIANTDGDAISIIQSNYTGFGSTVVPEGTGFSLQNRGSYFSLDPAHHNYLEPEKRTFHTLCAGMVERNGEFEYSIGTMGGDIQPQVHVNKIHELIDLGMTPQEAIDLPRINIPANIYEDPDLLIFEEGASFNYDLSKYFKRIRQTSFLDSSHGHCQIIKRGENGVLFGGADPRGDGFALSPLF</sequence>
<dbReference type="RefSeq" id="WP_148689638.1">
    <property type="nucleotide sequence ID" value="NZ_LT671858.1"/>
</dbReference>
<evidence type="ECO:0000313" key="1">
    <source>
        <dbReference type="EMBL" id="SIM53475.1"/>
    </source>
</evidence>
<dbReference type="AlphaFoldDB" id="A0A1N5TZ91"/>
<dbReference type="PANTHER" id="PTHR43881:SF1">
    <property type="entry name" value="GAMMA-GLUTAMYLTRANSPEPTIDASE (AFU_ORTHOLOGUE AFUA_4G13580)"/>
    <property type="match status" value="1"/>
</dbReference>
<evidence type="ECO:0000313" key="2">
    <source>
        <dbReference type="Proteomes" id="UP000195607"/>
    </source>
</evidence>
<reference evidence="1 2" key="1">
    <citation type="submission" date="2016-04" db="EMBL/GenBank/DDBJ databases">
        <authorList>
            <person name="Evans L.H."/>
            <person name="Alamgir A."/>
            <person name="Owens N."/>
            <person name="Weber N.D."/>
            <person name="Virtaneva K."/>
            <person name="Barbian K."/>
            <person name="Babar A."/>
            <person name="Rosenke K."/>
        </authorList>
    </citation>
    <scope>NUCLEOTIDE SEQUENCE [LARGE SCALE GENOMIC DNA]</scope>
    <source>
        <strain evidence="2">S5(T) (JCM 30642 \VKM B-2941)</strain>
    </source>
</reference>
<keyword evidence="1" id="KW-0808">Transferase</keyword>
<dbReference type="InterPro" id="IPR052896">
    <property type="entry name" value="GGT-like_enzyme"/>
</dbReference>
<dbReference type="SUPFAM" id="SSF56235">
    <property type="entry name" value="N-terminal nucleophile aminohydrolases (Ntn hydrolases)"/>
    <property type="match status" value="1"/>
</dbReference>
<dbReference type="InterPro" id="IPR043137">
    <property type="entry name" value="GGT_ssub_C"/>
</dbReference>
<dbReference type="Gene3D" id="3.60.20.40">
    <property type="match status" value="1"/>
</dbReference>
<dbReference type="PANTHER" id="PTHR43881">
    <property type="entry name" value="GAMMA-GLUTAMYLTRANSPEPTIDASE (AFU_ORTHOLOGUE AFUA_4G13580)"/>
    <property type="match status" value="1"/>
</dbReference>
<dbReference type="GO" id="GO:0016740">
    <property type="term" value="F:transferase activity"/>
    <property type="evidence" value="ECO:0007669"/>
    <property type="project" value="UniProtKB-KW"/>
</dbReference>
<dbReference type="Pfam" id="PF01019">
    <property type="entry name" value="G_glu_transpept"/>
    <property type="match status" value="1"/>
</dbReference>
<proteinExistence type="predicted"/>
<dbReference type="Proteomes" id="UP000195607">
    <property type="component" value="Chromosome I"/>
</dbReference>
<dbReference type="EMBL" id="LT671858">
    <property type="protein sequence ID" value="SIM53475.1"/>
    <property type="molecule type" value="Genomic_DNA"/>
</dbReference>
<name>A0A1N5TZ91_9ARCH</name>
<gene>
    <name evidence="1" type="ORF">CSP5_0736</name>
</gene>
<protein>
    <submittedName>
        <fullName evidence="1">Gamma-glutamyltransferase</fullName>
    </submittedName>
</protein>
<accession>A0A1N5TZ91</accession>
<dbReference type="InterPro" id="IPR029055">
    <property type="entry name" value="Ntn_hydrolases_N"/>
</dbReference>